<dbReference type="RefSeq" id="WP_089970151.1">
    <property type="nucleotide sequence ID" value="NZ_FNJM01000007.1"/>
</dbReference>
<dbReference type="PANTHER" id="PTHR37312:SF1">
    <property type="entry name" value="MEMBRANE-BOUND ACYLTRANSFERASE YKRP-RELATED"/>
    <property type="match status" value="1"/>
</dbReference>
<keyword evidence="1" id="KW-0812">Transmembrane</keyword>
<feature type="transmembrane region" description="Helical" evidence="1">
    <location>
        <begin position="150"/>
        <end position="168"/>
    </location>
</feature>
<feature type="transmembrane region" description="Helical" evidence="1">
    <location>
        <begin position="180"/>
        <end position="199"/>
    </location>
</feature>
<dbReference type="Pfam" id="PF01757">
    <property type="entry name" value="Acyl_transf_3"/>
    <property type="match status" value="1"/>
</dbReference>
<evidence type="ECO:0000313" key="3">
    <source>
        <dbReference type="EMBL" id="SDP52965.1"/>
    </source>
</evidence>
<reference evidence="3 4" key="1">
    <citation type="submission" date="2016-10" db="EMBL/GenBank/DDBJ databases">
        <authorList>
            <person name="de Groot N.N."/>
        </authorList>
    </citation>
    <scope>NUCLEOTIDE SEQUENCE [LARGE SCALE GENOMIC DNA]</scope>
    <source>
        <strain evidence="3 4">DSM 12272</strain>
    </source>
</reference>
<keyword evidence="1" id="KW-1133">Transmembrane helix</keyword>
<feature type="transmembrane region" description="Helical" evidence="1">
    <location>
        <begin position="126"/>
        <end position="143"/>
    </location>
</feature>
<dbReference type="InterPro" id="IPR052734">
    <property type="entry name" value="Nod_factor_acetyltransferase"/>
</dbReference>
<keyword evidence="1" id="KW-0472">Membrane</keyword>
<dbReference type="PANTHER" id="PTHR37312">
    <property type="entry name" value="MEMBRANE-BOUND ACYLTRANSFERASE YKRP-RELATED"/>
    <property type="match status" value="1"/>
</dbReference>
<dbReference type="Proteomes" id="UP000198597">
    <property type="component" value="Unassembled WGS sequence"/>
</dbReference>
<proteinExistence type="predicted"/>
<organism evidence="3 4">
    <name type="scientific">Clostridium gasigenes</name>
    <dbReference type="NCBI Taxonomy" id="94869"/>
    <lineage>
        <taxon>Bacteria</taxon>
        <taxon>Bacillati</taxon>
        <taxon>Bacillota</taxon>
        <taxon>Clostridia</taxon>
        <taxon>Eubacteriales</taxon>
        <taxon>Clostridiaceae</taxon>
        <taxon>Clostridium</taxon>
    </lineage>
</organism>
<feature type="transmembrane region" description="Helical" evidence="1">
    <location>
        <begin position="46"/>
        <end position="66"/>
    </location>
</feature>
<feature type="transmembrane region" description="Helical" evidence="1">
    <location>
        <begin position="297"/>
        <end position="320"/>
    </location>
</feature>
<feature type="transmembrane region" description="Helical" evidence="1">
    <location>
        <begin position="326"/>
        <end position="346"/>
    </location>
</feature>
<feature type="domain" description="Acyltransferase 3" evidence="2">
    <location>
        <begin position="17"/>
        <end position="342"/>
    </location>
</feature>
<dbReference type="EMBL" id="FNJM01000007">
    <property type="protein sequence ID" value="SDP52965.1"/>
    <property type="molecule type" value="Genomic_DNA"/>
</dbReference>
<feature type="transmembrane region" description="Helical" evidence="1">
    <location>
        <begin position="78"/>
        <end position="99"/>
    </location>
</feature>
<gene>
    <name evidence="3" type="ORF">SAMN04488529_10717</name>
</gene>
<evidence type="ECO:0000259" key="2">
    <source>
        <dbReference type="Pfam" id="PF01757"/>
    </source>
</evidence>
<protein>
    <submittedName>
        <fullName evidence="3">Fucose 4-O-acetylase</fullName>
    </submittedName>
</protein>
<feature type="transmembrane region" description="Helical" evidence="1">
    <location>
        <begin position="219"/>
        <end position="241"/>
    </location>
</feature>
<name>A0A1H0TGJ4_9CLOT</name>
<keyword evidence="4" id="KW-1185">Reference proteome</keyword>
<dbReference type="STRING" id="94869.SAMN04488529_10717"/>
<dbReference type="OrthoDB" id="6623990at2"/>
<accession>A0A1H0TGJ4</accession>
<evidence type="ECO:0000313" key="4">
    <source>
        <dbReference type="Proteomes" id="UP000198597"/>
    </source>
</evidence>
<dbReference type="AlphaFoldDB" id="A0A1H0TGJ4"/>
<sequence>MVTNVEDKVDSFNNRYKWIDVLKFLGIFAIYLGHCGEVSGKLYKFVFLYHVPLFFFVSGFFALNNMNMNIREYILKKFRQLIIPYMCFALINIVSFAILENYDISDILPIIKSYALGIRNTLRMGSLWFIPCIFIVNIIYFIINKIFKNKYIICIIILMLFIATQTLLSNNPLEEPSWFMNIDSAMYYILYYALGNILFEKIKSFRFKELTLRRKGVFVVITIVMFIFTAVTYFMGISAITDFLCNKYNFFNYLYSKNIKVIHPIYLVMSALIIIYINILVAYGLRNIRLFQTIGSNTLVLCGIENVIKIYINTTIIVLGSYINQINPLTCVIYTGISIWVANYIVENIIKRYFVVLTGK</sequence>
<feature type="transmembrane region" description="Helical" evidence="1">
    <location>
        <begin position="21"/>
        <end position="40"/>
    </location>
</feature>
<evidence type="ECO:0000256" key="1">
    <source>
        <dbReference type="SAM" id="Phobius"/>
    </source>
</evidence>
<dbReference type="InterPro" id="IPR002656">
    <property type="entry name" value="Acyl_transf_3_dom"/>
</dbReference>
<dbReference type="GO" id="GO:0016747">
    <property type="term" value="F:acyltransferase activity, transferring groups other than amino-acyl groups"/>
    <property type="evidence" value="ECO:0007669"/>
    <property type="project" value="InterPro"/>
</dbReference>
<feature type="transmembrane region" description="Helical" evidence="1">
    <location>
        <begin position="261"/>
        <end position="285"/>
    </location>
</feature>